<accession>A0ABW5RDS0</accession>
<dbReference type="PANTHER" id="PTHR46268:SF15">
    <property type="entry name" value="UNIVERSAL STRESS PROTEIN HP_0031"/>
    <property type="match status" value="1"/>
</dbReference>
<evidence type="ECO:0000313" key="4">
    <source>
        <dbReference type="EMBL" id="MFD2673216.1"/>
    </source>
</evidence>
<dbReference type="InterPro" id="IPR014729">
    <property type="entry name" value="Rossmann-like_a/b/a_fold"/>
</dbReference>
<evidence type="ECO:0000313" key="5">
    <source>
        <dbReference type="Proteomes" id="UP001597497"/>
    </source>
</evidence>
<proteinExistence type="inferred from homology"/>
<comment type="subcellular location">
    <subcellularLocation>
        <location evidence="2">Cytoplasm</location>
    </subcellularLocation>
</comment>
<dbReference type="InterPro" id="IPR006015">
    <property type="entry name" value="Universal_stress_UspA"/>
</dbReference>
<evidence type="ECO:0000256" key="2">
    <source>
        <dbReference type="PIRNR" id="PIRNR006276"/>
    </source>
</evidence>
<dbReference type="RefSeq" id="WP_379930776.1">
    <property type="nucleotide sequence ID" value="NZ_JBHUMM010000043.1"/>
</dbReference>
<dbReference type="Proteomes" id="UP001597497">
    <property type="component" value="Unassembled WGS sequence"/>
</dbReference>
<dbReference type="Gene3D" id="3.40.50.620">
    <property type="entry name" value="HUPs"/>
    <property type="match status" value="1"/>
</dbReference>
<dbReference type="EMBL" id="JBHUMM010000043">
    <property type="protein sequence ID" value="MFD2673216.1"/>
    <property type="molecule type" value="Genomic_DNA"/>
</dbReference>
<dbReference type="PANTHER" id="PTHR46268">
    <property type="entry name" value="STRESS RESPONSE PROTEIN NHAX"/>
    <property type="match status" value="1"/>
</dbReference>
<dbReference type="InterPro" id="IPR006016">
    <property type="entry name" value="UspA"/>
</dbReference>
<dbReference type="SUPFAM" id="SSF52402">
    <property type="entry name" value="Adenine nucleotide alpha hydrolases-like"/>
    <property type="match status" value="1"/>
</dbReference>
<name>A0ABW5RDS0_9BACL</name>
<dbReference type="Pfam" id="PF00582">
    <property type="entry name" value="Usp"/>
    <property type="match status" value="1"/>
</dbReference>
<organism evidence="4 5">
    <name type="scientific">Marinicrinis sediminis</name>
    <dbReference type="NCBI Taxonomy" id="1652465"/>
    <lineage>
        <taxon>Bacteria</taxon>
        <taxon>Bacillati</taxon>
        <taxon>Bacillota</taxon>
        <taxon>Bacilli</taxon>
        <taxon>Bacillales</taxon>
        <taxon>Paenibacillaceae</taxon>
    </lineage>
</organism>
<comment type="caution">
    <text evidence="4">The sequence shown here is derived from an EMBL/GenBank/DDBJ whole genome shotgun (WGS) entry which is preliminary data.</text>
</comment>
<evidence type="ECO:0000259" key="3">
    <source>
        <dbReference type="Pfam" id="PF00582"/>
    </source>
</evidence>
<dbReference type="CDD" id="cd00293">
    <property type="entry name" value="USP-like"/>
    <property type="match status" value="1"/>
</dbReference>
<sequence length="140" mass="15438">MYSRILVATDGSAHANRASEHALNLARQFPGAHVTLFHVTPSLSRGHLIKSQFDIKSMLEDEAHQHITRTECNFREAGIPFQVEVALGDPAAEIIHKAETEAFDLLILGSRGLNKFKEFVLGSVSNQVAHEVKCPVLIVK</sequence>
<dbReference type="PIRSF" id="PIRSF006276">
    <property type="entry name" value="UspA"/>
    <property type="match status" value="1"/>
</dbReference>
<gene>
    <name evidence="4" type="ORF">ACFSUC_16710</name>
</gene>
<comment type="similarity">
    <text evidence="1 2">Belongs to the universal stress protein A family.</text>
</comment>
<reference evidence="5" key="1">
    <citation type="journal article" date="2019" name="Int. J. Syst. Evol. Microbiol.">
        <title>The Global Catalogue of Microorganisms (GCM) 10K type strain sequencing project: providing services to taxonomists for standard genome sequencing and annotation.</title>
        <authorList>
            <consortium name="The Broad Institute Genomics Platform"/>
            <consortium name="The Broad Institute Genome Sequencing Center for Infectious Disease"/>
            <person name="Wu L."/>
            <person name="Ma J."/>
        </authorList>
    </citation>
    <scope>NUCLEOTIDE SEQUENCE [LARGE SCALE GENOMIC DNA]</scope>
    <source>
        <strain evidence="5">KCTC 33676</strain>
    </source>
</reference>
<protein>
    <recommendedName>
        <fullName evidence="2">Universal stress protein</fullName>
    </recommendedName>
</protein>
<evidence type="ECO:0000256" key="1">
    <source>
        <dbReference type="ARBA" id="ARBA00008791"/>
    </source>
</evidence>
<keyword evidence="5" id="KW-1185">Reference proteome</keyword>
<dbReference type="PRINTS" id="PR01438">
    <property type="entry name" value="UNVRSLSTRESS"/>
</dbReference>
<keyword evidence="2" id="KW-0963">Cytoplasm</keyword>
<feature type="domain" description="UspA" evidence="3">
    <location>
        <begin position="1"/>
        <end position="140"/>
    </location>
</feature>